<protein>
    <submittedName>
        <fullName evidence="1">Uncharacterized protein</fullName>
    </submittedName>
</protein>
<evidence type="ECO:0000313" key="1">
    <source>
        <dbReference type="EMBL" id="OAT26691.1"/>
    </source>
</evidence>
<organism evidence="1 2">
    <name type="scientific">Buttiauxella ferragutiae ATCC 51602</name>
    <dbReference type="NCBI Taxonomy" id="1354252"/>
    <lineage>
        <taxon>Bacteria</taxon>
        <taxon>Pseudomonadati</taxon>
        <taxon>Pseudomonadota</taxon>
        <taxon>Gammaproteobacteria</taxon>
        <taxon>Enterobacterales</taxon>
        <taxon>Enterobacteriaceae</taxon>
        <taxon>Buttiauxella</taxon>
    </lineage>
</organism>
<reference evidence="1 2" key="1">
    <citation type="submission" date="2016-04" db="EMBL/GenBank/DDBJ databases">
        <title>ATOL: Assembling a taxonomically balanced genome-scale reconstruction of the evolutionary history of the Enterobacteriaceae.</title>
        <authorList>
            <person name="Plunkett G.III."/>
            <person name="Neeno-Eckwall E.C."/>
            <person name="Glasner J.D."/>
            <person name="Perna N.T."/>
        </authorList>
    </citation>
    <scope>NUCLEOTIDE SEQUENCE [LARGE SCALE GENOMIC DNA]</scope>
    <source>
        <strain evidence="1 2">ATCC 51602</strain>
    </source>
</reference>
<dbReference type="Proteomes" id="UP000078407">
    <property type="component" value="Unassembled WGS sequence"/>
</dbReference>
<sequence length="73" mass="8531">MLDEMDEELDGVSPNHRAGAIVIIDDGRNWTKWHVWNMRSRLRVNKGIYEEAPDRPLILKPKIQKKRGKHGLT</sequence>
<gene>
    <name evidence="1" type="ORF">M976_02852</name>
</gene>
<proteinExistence type="predicted"/>
<dbReference type="RefSeq" id="WP_064545933.1">
    <property type="nucleotide sequence ID" value="NZ_LXEQ01000045.1"/>
</dbReference>
<accession>A0ABX2W6Z6</accession>
<comment type="caution">
    <text evidence="1">The sequence shown here is derived from an EMBL/GenBank/DDBJ whole genome shotgun (WGS) entry which is preliminary data.</text>
</comment>
<evidence type="ECO:0000313" key="2">
    <source>
        <dbReference type="Proteomes" id="UP000078407"/>
    </source>
</evidence>
<name>A0ABX2W6Z6_9ENTR</name>
<keyword evidence="2" id="KW-1185">Reference proteome</keyword>
<dbReference type="EMBL" id="LXEQ01000045">
    <property type="protein sequence ID" value="OAT26691.1"/>
    <property type="molecule type" value="Genomic_DNA"/>
</dbReference>